<dbReference type="STRING" id="133385.A0A2T9YT45"/>
<feature type="domain" description="DH" evidence="2">
    <location>
        <begin position="51"/>
        <end position="255"/>
    </location>
</feature>
<dbReference type="SUPFAM" id="SSF50729">
    <property type="entry name" value="PH domain-like"/>
    <property type="match status" value="1"/>
</dbReference>
<dbReference type="Pfam" id="PF00621">
    <property type="entry name" value="RhoGEF"/>
    <property type="match status" value="1"/>
</dbReference>
<organism evidence="3 4">
    <name type="scientific">Smittium simulii</name>
    <dbReference type="NCBI Taxonomy" id="133385"/>
    <lineage>
        <taxon>Eukaryota</taxon>
        <taxon>Fungi</taxon>
        <taxon>Fungi incertae sedis</taxon>
        <taxon>Zoopagomycota</taxon>
        <taxon>Kickxellomycotina</taxon>
        <taxon>Harpellomycetes</taxon>
        <taxon>Harpellales</taxon>
        <taxon>Legeriomycetaceae</taxon>
        <taxon>Smittium</taxon>
    </lineage>
</organism>
<dbReference type="PROSITE" id="PS50010">
    <property type="entry name" value="DH_2"/>
    <property type="match status" value="1"/>
</dbReference>
<dbReference type="InterPro" id="IPR051092">
    <property type="entry name" value="FYVE_RhoGEF_PH"/>
</dbReference>
<dbReference type="GO" id="GO:0005085">
    <property type="term" value="F:guanyl-nucleotide exchange factor activity"/>
    <property type="evidence" value="ECO:0007669"/>
    <property type="project" value="InterPro"/>
</dbReference>
<evidence type="ECO:0000256" key="1">
    <source>
        <dbReference type="SAM" id="MobiDB-lite"/>
    </source>
</evidence>
<proteinExistence type="predicted"/>
<comment type="caution">
    <text evidence="3">The sequence shown here is derived from an EMBL/GenBank/DDBJ whole genome shotgun (WGS) entry which is preliminary data.</text>
</comment>
<dbReference type="InterPro" id="IPR000219">
    <property type="entry name" value="DH_dom"/>
</dbReference>
<dbReference type="AlphaFoldDB" id="A0A2T9YT45"/>
<dbReference type="GO" id="GO:0005737">
    <property type="term" value="C:cytoplasm"/>
    <property type="evidence" value="ECO:0007669"/>
    <property type="project" value="TreeGrafter"/>
</dbReference>
<dbReference type="InterPro" id="IPR011993">
    <property type="entry name" value="PH-like_dom_sf"/>
</dbReference>
<dbReference type="OrthoDB" id="660555at2759"/>
<dbReference type="Proteomes" id="UP000245383">
    <property type="component" value="Unassembled WGS sequence"/>
</dbReference>
<sequence length="858" mass="98996">MSFTNIVHNTPSIITHDRQASLTYTKNNFTRQQSPIVPQESIKSKKSILDRRNNAVFELLITEKSYLKGLSVINDIFYSPLLASIDNSNPDTGSILTKKSVKIIFSDFPAIYRLGEQFLQDLSLRLENKSNSKNPNVSTWDSERSTVGDITLKYFPFMKMYSLYLSNYADSLFHFDLCFKENPSFFCFIKNAEKHKECAELTFKSYLLLPVQRIPRYRLLMKTILENTPESHPDYQQTKDSFETIDKVAKIVNDRIREQEMIIKVLEIQKTLNTNQFLLAPGRKLIKQGYSSMAIKSVLDRKKLYLFTDIFMYISLTKLFGGTTSVVIPLEKLSIKTSKIKDQNLIKLEYQNKIISIFLESVKEKQEWEQTLLEAIVSRKSQLNLEFSGNKSTISKGKKPLVKDCNNLFSNNELNHFEIDSGTISTAKVLCKSCCNELSWQKLENKKSQINNDFIDTQALGKKDDIENSKKEQNNIYEITPSNKNRYSTHPRVLGYKAVFDQYFDCSSSIGYEQSNNLSSKNIIPNYEQNEYQFERSKTTVYSNNMLALHDGNTDVNQIDILLQPENYKMQQNYDQMDKEKVYTTNNNQPNLKLLMRLQRLGIGGQNASCNKQINKIERQSTYIDTIQQKFLPIRANQTMSQVFQKKSQHNSFLERSFCRPTKIKDSNSVYRSSNYTPNINKKYLQVSETPTRSRSSKEINFTSKLARSKKKKPISPLYSPSINTLPLRLNKSQNSSINSNSTNSTVIIENSPIIPQSPKRTSEKDTDNISSKHISCQYDTKRISNKTTNCSIRSEKTVNNKDVVTDHQNYFEYQKNNLTPSDKAHPINEFQSNIPPQSILNKRTAARITFRPNVSIE</sequence>
<dbReference type="PANTHER" id="PTHR12673:SF159">
    <property type="entry name" value="LD03170P"/>
    <property type="match status" value="1"/>
</dbReference>
<dbReference type="CDD" id="cd00160">
    <property type="entry name" value="RhoGEF"/>
    <property type="match status" value="1"/>
</dbReference>
<gene>
    <name evidence="3" type="ORF">BB561_001777</name>
</gene>
<accession>A0A2T9YT45</accession>
<dbReference type="InterPro" id="IPR035899">
    <property type="entry name" value="DBL_dom_sf"/>
</dbReference>
<feature type="compositionally biased region" description="Polar residues" evidence="1">
    <location>
        <begin position="688"/>
        <end position="706"/>
    </location>
</feature>
<name>A0A2T9YT45_9FUNG</name>
<dbReference type="EMBL" id="MBFR01000054">
    <property type="protein sequence ID" value="PVU95520.1"/>
    <property type="molecule type" value="Genomic_DNA"/>
</dbReference>
<evidence type="ECO:0000313" key="3">
    <source>
        <dbReference type="EMBL" id="PVU95520.1"/>
    </source>
</evidence>
<dbReference type="SUPFAM" id="SSF48065">
    <property type="entry name" value="DBL homology domain (DH-domain)"/>
    <property type="match status" value="1"/>
</dbReference>
<feature type="region of interest" description="Disordered" evidence="1">
    <location>
        <begin position="688"/>
        <end position="707"/>
    </location>
</feature>
<reference evidence="3 4" key="1">
    <citation type="journal article" date="2018" name="MBio">
        <title>Comparative Genomics Reveals the Core Gene Toolbox for the Fungus-Insect Symbiosis.</title>
        <authorList>
            <person name="Wang Y."/>
            <person name="Stata M."/>
            <person name="Wang W."/>
            <person name="Stajich J.E."/>
            <person name="White M.M."/>
            <person name="Moncalvo J.M."/>
        </authorList>
    </citation>
    <scope>NUCLEOTIDE SEQUENCE [LARGE SCALE GENOMIC DNA]</scope>
    <source>
        <strain evidence="3 4">SWE-8-4</strain>
    </source>
</reference>
<keyword evidence="4" id="KW-1185">Reference proteome</keyword>
<dbReference type="SMART" id="SM00325">
    <property type="entry name" value="RhoGEF"/>
    <property type="match status" value="1"/>
</dbReference>
<dbReference type="PANTHER" id="PTHR12673">
    <property type="entry name" value="FACIOGENITAL DYSPLASIA PROTEIN"/>
    <property type="match status" value="1"/>
</dbReference>
<evidence type="ECO:0000313" key="4">
    <source>
        <dbReference type="Proteomes" id="UP000245383"/>
    </source>
</evidence>
<evidence type="ECO:0000259" key="2">
    <source>
        <dbReference type="PROSITE" id="PS50010"/>
    </source>
</evidence>
<protein>
    <recommendedName>
        <fullName evidence="2">DH domain-containing protein</fullName>
    </recommendedName>
</protein>
<dbReference type="Gene3D" id="1.20.900.10">
    <property type="entry name" value="Dbl homology (DH) domain"/>
    <property type="match status" value="1"/>
</dbReference>
<dbReference type="Gene3D" id="2.30.29.30">
    <property type="entry name" value="Pleckstrin-homology domain (PH domain)/Phosphotyrosine-binding domain (PTB)"/>
    <property type="match status" value="1"/>
</dbReference>